<protein>
    <submittedName>
        <fullName evidence="1">Uncharacterized protein</fullName>
    </submittedName>
</protein>
<reference evidence="1 2" key="1">
    <citation type="journal article" date="2023" name="Sci. Data">
        <title>Genome assembly of the Korean intertidal mud-creeper Batillaria attramentaria.</title>
        <authorList>
            <person name="Patra A.K."/>
            <person name="Ho P.T."/>
            <person name="Jun S."/>
            <person name="Lee S.J."/>
            <person name="Kim Y."/>
            <person name="Won Y.J."/>
        </authorList>
    </citation>
    <scope>NUCLEOTIDE SEQUENCE [LARGE SCALE GENOMIC DNA]</scope>
    <source>
        <strain evidence="1">Wonlab-2016</strain>
    </source>
</reference>
<evidence type="ECO:0000313" key="2">
    <source>
        <dbReference type="Proteomes" id="UP001519460"/>
    </source>
</evidence>
<organism evidence="1 2">
    <name type="scientific">Batillaria attramentaria</name>
    <dbReference type="NCBI Taxonomy" id="370345"/>
    <lineage>
        <taxon>Eukaryota</taxon>
        <taxon>Metazoa</taxon>
        <taxon>Spiralia</taxon>
        <taxon>Lophotrochozoa</taxon>
        <taxon>Mollusca</taxon>
        <taxon>Gastropoda</taxon>
        <taxon>Caenogastropoda</taxon>
        <taxon>Sorbeoconcha</taxon>
        <taxon>Cerithioidea</taxon>
        <taxon>Batillariidae</taxon>
        <taxon>Batillaria</taxon>
    </lineage>
</organism>
<gene>
    <name evidence="1" type="ORF">BaRGS_00021169</name>
</gene>
<dbReference type="AlphaFoldDB" id="A0ABD0KKD3"/>
<sequence length="112" mass="12751">GYCCARKGEHTDVPIPETEQKSDNNFHHQRARHKMLVMRSSRVPRPCARAPRSFRSLITQNDKLWPADFIKTKFLIISPFSRRGVPPPEGAGARCLPEVTIFSAGKWHNVLT</sequence>
<dbReference type="EMBL" id="JACVVK020000162">
    <property type="protein sequence ID" value="KAK7487619.1"/>
    <property type="molecule type" value="Genomic_DNA"/>
</dbReference>
<feature type="non-terminal residue" evidence="1">
    <location>
        <position position="1"/>
    </location>
</feature>
<name>A0ABD0KKD3_9CAEN</name>
<comment type="caution">
    <text evidence="1">The sequence shown here is derived from an EMBL/GenBank/DDBJ whole genome shotgun (WGS) entry which is preliminary data.</text>
</comment>
<accession>A0ABD0KKD3</accession>
<proteinExistence type="predicted"/>
<dbReference type="Proteomes" id="UP001519460">
    <property type="component" value="Unassembled WGS sequence"/>
</dbReference>
<keyword evidence="2" id="KW-1185">Reference proteome</keyword>
<evidence type="ECO:0000313" key="1">
    <source>
        <dbReference type="EMBL" id="KAK7487619.1"/>
    </source>
</evidence>